<dbReference type="Gene3D" id="1.25.40.20">
    <property type="entry name" value="Ankyrin repeat-containing domain"/>
    <property type="match status" value="1"/>
</dbReference>
<dbReference type="Proteomes" id="UP000053732">
    <property type="component" value="Unassembled WGS sequence"/>
</dbReference>
<name>A0A0G4P258_PENC3</name>
<dbReference type="AlphaFoldDB" id="A0A0G4P258"/>
<keyword evidence="3" id="KW-1185">Reference proteome</keyword>
<dbReference type="EMBL" id="HG793137">
    <property type="protein sequence ID" value="CRL20407.1"/>
    <property type="molecule type" value="Genomic_DNA"/>
</dbReference>
<reference evidence="2 3" key="1">
    <citation type="journal article" date="2014" name="Nat. Commun.">
        <title>Multiple recent horizontal transfers of a large genomic region in cheese making fungi.</title>
        <authorList>
            <person name="Cheeseman K."/>
            <person name="Ropars J."/>
            <person name="Renault P."/>
            <person name="Dupont J."/>
            <person name="Gouzy J."/>
            <person name="Branca A."/>
            <person name="Abraham A.L."/>
            <person name="Ceppi M."/>
            <person name="Conseiller E."/>
            <person name="Debuchy R."/>
            <person name="Malagnac F."/>
            <person name="Goarin A."/>
            <person name="Silar P."/>
            <person name="Lacoste S."/>
            <person name="Sallet E."/>
            <person name="Bensimon A."/>
            <person name="Giraud T."/>
            <person name="Brygoo Y."/>
        </authorList>
    </citation>
    <scope>NUCLEOTIDE SEQUENCE [LARGE SCALE GENOMIC DNA]</scope>
    <source>
        <strain evidence="3">FM 013</strain>
    </source>
</reference>
<evidence type="ECO:0000256" key="1">
    <source>
        <dbReference type="SAM" id="Coils"/>
    </source>
</evidence>
<proteinExistence type="predicted"/>
<dbReference type="STRING" id="1429867.A0A0G4P258"/>
<sequence>MELAGTAVGIISLGLQVCQGIVSYSQAWRGYDEEIKNARNKAIALRMPLKALRDTIEELQQTRPEVAADLEEQAMSMQSSIEKLKKVVDRFKPAQSEAFPDKVRAQLKKGVYYFQKDTLQDVQNHLDQIQNVLQTSLLMWVYNLTKYVPFEDVVVDPWADITGRIQGSPEPCRFQFTKRCRMMPSDSAPLALTDLGDDNNRLLYQRQVWIRAQSKRVTRAYTYHNRFLNFAISASFSMIRGAGGFSIAPNLRVESVWGWNTERYNEMIEITRDCLQNSLLIPKLLHAFSEQRLSPYDTFYHFAMDGISSLMDVIWSQVYGMRYEMSDLQIMLDTVKFMLDCGMKPKNAGNWIQNPLVCICTQGILKVEDLPLILNLIEVTGPLQLNFPGDILAIPHYYVNLKHNLRLVLSQDEQLIRATKIAKAIIRESEKELREALTSGNSPNDRIGFLSPLELAFGWPNGIQILLQSGANPHNRFPPLAVAEEEQYHASAALLLEAGCVIEVDDFVRNEECNDGGKTYSLLVDHLAARRRRLCTLAESSLPLDQIPPLDGPPANICRALATHGIDVPIELRFESDSLGSMTIYQTSLAQRSRDFSKVMDTMYEIGFHDVDLPDQYGITPLMGFDSFYEAESSVNIKCATWLMLRGACVERKLPTSNAKVAHLLTTQVIYEYLYNLKFLEWDNPEKTYRNWKKGIAELGDAYFFVSSTKDCCVCACSFGGCTTLSVALRSILLGVSEERWITMDVPLRKLILSLIVWQDYWPDLPRAIVRALTFDALGLTHTCCTEIYKCKGHWSGVLDEGRDEAELGRIADDQHFLVEEFEELMEEMESKLDELGLPLEEFLDGYWHDRVIEHLSRHDRYDEEHVTEARKMGIFLEVEEFCIPDRVSLLFRSRVQELQDDLLLDEPK</sequence>
<gene>
    <name evidence="2" type="ORF">PCAMFM013_S004g000347</name>
</gene>
<protein>
    <submittedName>
        <fullName evidence="2">Str. FM013</fullName>
    </submittedName>
</protein>
<feature type="coiled-coil region" evidence="1">
    <location>
        <begin position="49"/>
        <end position="87"/>
    </location>
</feature>
<dbReference type="InterPro" id="IPR036770">
    <property type="entry name" value="Ankyrin_rpt-contain_sf"/>
</dbReference>
<keyword evidence="1" id="KW-0175">Coiled coil</keyword>
<accession>A0A0G4P258</accession>
<evidence type="ECO:0000313" key="2">
    <source>
        <dbReference type="EMBL" id="CRL20407.1"/>
    </source>
</evidence>
<evidence type="ECO:0000313" key="3">
    <source>
        <dbReference type="Proteomes" id="UP000053732"/>
    </source>
</evidence>
<organism evidence="2 3">
    <name type="scientific">Penicillium camemberti (strain FM 013)</name>
    <dbReference type="NCBI Taxonomy" id="1429867"/>
    <lineage>
        <taxon>Eukaryota</taxon>
        <taxon>Fungi</taxon>
        <taxon>Dikarya</taxon>
        <taxon>Ascomycota</taxon>
        <taxon>Pezizomycotina</taxon>
        <taxon>Eurotiomycetes</taxon>
        <taxon>Eurotiomycetidae</taxon>
        <taxon>Eurotiales</taxon>
        <taxon>Aspergillaceae</taxon>
        <taxon>Penicillium</taxon>
    </lineage>
</organism>